<dbReference type="Pfam" id="PF02769">
    <property type="entry name" value="AIRS_C"/>
    <property type="match status" value="1"/>
</dbReference>
<keyword evidence="3" id="KW-0808">Transferase</keyword>
<dbReference type="InterPro" id="IPR036676">
    <property type="entry name" value="PurM-like_C_sf"/>
</dbReference>
<evidence type="ECO:0000313" key="3">
    <source>
        <dbReference type="EMBL" id="QNO54426.1"/>
    </source>
</evidence>
<evidence type="ECO:0000259" key="1">
    <source>
        <dbReference type="Pfam" id="PF00586"/>
    </source>
</evidence>
<dbReference type="PIRSF" id="PIRSF036540">
    <property type="entry name" value="UCP036540_AIR"/>
    <property type="match status" value="1"/>
</dbReference>
<protein>
    <submittedName>
        <fullName evidence="3">Thiamine-monophosphate kinase</fullName>
        <ecNumber evidence="3">2.7.4.16</ecNumber>
    </submittedName>
</protein>
<dbReference type="PANTHER" id="PTHR30270:SF0">
    <property type="entry name" value="THIAMINE-MONOPHOSPHATE KINASE"/>
    <property type="match status" value="1"/>
</dbReference>
<feature type="domain" description="PurM-like C-terminal" evidence="2">
    <location>
        <begin position="170"/>
        <end position="312"/>
    </location>
</feature>
<dbReference type="GO" id="GO:0009228">
    <property type="term" value="P:thiamine biosynthetic process"/>
    <property type="evidence" value="ECO:0007669"/>
    <property type="project" value="InterPro"/>
</dbReference>
<dbReference type="InterPro" id="IPR016188">
    <property type="entry name" value="PurM-like_N"/>
</dbReference>
<dbReference type="PANTHER" id="PTHR30270">
    <property type="entry name" value="THIAMINE-MONOPHOSPHATE KINASE"/>
    <property type="match status" value="1"/>
</dbReference>
<organism evidence="3">
    <name type="scientific">Candidatus Methanophaga sp. ANME-1 ERB7</name>
    <dbReference type="NCBI Taxonomy" id="2759913"/>
    <lineage>
        <taxon>Archaea</taxon>
        <taxon>Methanobacteriati</taxon>
        <taxon>Methanobacteriota</taxon>
        <taxon>Stenosarchaea group</taxon>
        <taxon>Methanomicrobia</taxon>
        <taxon>Candidatus Methanophagales</taxon>
        <taxon>Candidatus Methanophagaceae</taxon>
        <taxon>Candidatus Methanophaga</taxon>
    </lineage>
</organism>
<dbReference type="Gene3D" id="3.90.650.10">
    <property type="entry name" value="PurM-like C-terminal domain"/>
    <property type="match status" value="1"/>
</dbReference>
<dbReference type="SUPFAM" id="SSF56042">
    <property type="entry name" value="PurM C-terminal domain-like"/>
    <property type="match status" value="1"/>
</dbReference>
<dbReference type="InterPro" id="IPR036921">
    <property type="entry name" value="PurM-like_N_sf"/>
</dbReference>
<dbReference type="NCBIfam" id="TIGR03267">
    <property type="entry name" value="methan_mark_2"/>
    <property type="match status" value="1"/>
</dbReference>
<dbReference type="CDD" id="cd02192">
    <property type="entry name" value="PurM-like3"/>
    <property type="match status" value="1"/>
</dbReference>
<proteinExistence type="predicted"/>
<dbReference type="InterPro" id="IPR011413">
    <property type="entry name" value="UCP036540_AIR"/>
</dbReference>
<dbReference type="Pfam" id="PF00586">
    <property type="entry name" value="AIRS"/>
    <property type="match status" value="1"/>
</dbReference>
<dbReference type="EMBL" id="MT631578">
    <property type="protein sequence ID" value="QNO54426.1"/>
    <property type="molecule type" value="Genomic_DNA"/>
</dbReference>
<dbReference type="Gene3D" id="3.30.1330.10">
    <property type="entry name" value="PurM-like, N-terminal domain"/>
    <property type="match status" value="1"/>
</dbReference>
<accession>A0A7G9Z2E2</accession>
<dbReference type="InterPro" id="IPR010918">
    <property type="entry name" value="PurM-like_C_dom"/>
</dbReference>
<dbReference type="InterPro" id="IPR006283">
    <property type="entry name" value="ThiL-like"/>
</dbReference>
<dbReference type="AlphaFoldDB" id="A0A7G9Z2E2"/>
<dbReference type="SUPFAM" id="SSF55326">
    <property type="entry name" value="PurM N-terminal domain-like"/>
    <property type="match status" value="1"/>
</dbReference>
<name>A0A7G9Z2E2_9EURY</name>
<keyword evidence="3" id="KW-0418">Kinase</keyword>
<gene>
    <name evidence="3" type="primary">thiL</name>
    <name evidence="3" type="ORF">JEICAKEA_00036</name>
</gene>
<sequence length="338" mass="36308">MVNTKPKEDLESLADGLRNFDGVKRKRAIGDLVSRLGNSDRVGNRTIVGFGEDAAVLEVDNDNFVLLAVDGIWGKLLNADPWWAGYCAVLVNVNDIAAMGGTPRAMVNLTSTQQKGICTELGQGMEDGVRKFGVPMVGGHLHPDTTYDALDVGIMGTVKRDCVIFSSGAKPGDKVLVAIDLDGRIYPSYNLAWDNTTRRTVAEIKKQLDTMVEIGEKKLATAGKDISNPGTLGTFGMLLESSGAGAIVELDKIPRPDVDIPFEQWLKMYPGTGFVLTVEKDDNAAECIRIFEDAGVATSIVGEVDASKKLKITNGTETATVFDLNKDMITGIKGRPQG</sequence>
<feature type="domain" description="PurM-like N-terminal" evidence="1">
    <location>
        <begin position="51"/>
        <end position="156"/>
    </location>
</feature>
<reference evidence="3" key="1">
    <citation type="submission" date="2020-06" db="EMBL/GenBank/DDBJ databases">
        <title>Unique genomic features of the anaerobic methanotrophic archaea.</title>
        <authorList>
            <person name="Chadwick G.L."/>
            <person name="Skennerton C.T."/>
            <person name="Laso-Perez R."/>
            <person name="Leu A.O."/>
            <person name="Speth D.R."/>
            <person name="Yu H."/>
            <person name="Morgan-Lang C."/>
            <person name="Hatzenpichler R."/>
            <person name="Goudeau D."/>
            <person name="Malmstrom R."/>
            <person name="Brazelton W.J."/>
            <person name="Woyke T."/>
            <person name="Hallam S.J."/>
            <person name="Tyson G.W."/>
            <person name="Wegener G."/>
            <person name="Boetius A."/>
            <person name="Orphan V."/>
        </authorList>
    </citation>
    <scope>NUCLEOTIDE SEQUENCE</scope>
</reference>
<dbReference type="InterPro" id="IPR017668">
    <property type="entry name" value="Methan_mark_2"/>
</dbReference>
<dbReference type="EC" id="2.7.4.16" evidence="3"/>
<dbReference type="GO" id="GO:0009030">
    <property type="term" value="F:thiamine-phosphate kinase activity"/>
    <property type="evidence" value="ECO:0007669"/>
    <property type="project" value="UniProtKB-EC"/>
</dbReference>
<evidence type="ECO:0000259" key="2">
    <source>
        <dbReference type="Pfam" id="PF02769"/>
    </source>
</evidence>